<feature type="transmembrane region" description="Helical" evidence="1">
    <location>
        <begin position="166"/>
        <end position="192"/>
    </location>
</feature>
<feature type="transmembrane region" description="Helical" evidence="1">
    <location>
        <begin position="76"/>
        <end position="97"/>
    </location>
</feature>
<name>A0A218WKX4_PUNGR</name>
<dbReference type="PANTHER" id="PTHR33430">
    <property type="entry name" value="MATERNAL EFFECT EMBRYO ARREST PROTEIN"/>
    <property type="match status" value="1"/>
</dbReference>
<dbReference type="AlphaFoldDB" id="A0A218WKX4"/>
<feature type="transmembrane region" description="Helical" evidence="1">
    <location>
        <begin position="38"/>
        <end position="56"/>
    </location>
</feature>
<dbReference type="PANTHER" id="PTHR33430:SF1">
    <property type="entry name" value="PGG DOMAIN-CONTAINING PROTEIN"/>
    <property type="match status" value="1"/>
</dbReference>
<protein>
    <recommendedName>
        <fullName evidence="4">PGG domain-containing protein</fullName>
    </recommendedName>
</protein>
<reference evidence="3" key="1">
    <citation type="journal article" date="2017" name="Plant J.">
        <title>The pomegranate (Punica granatum L.) genome and the genomics of punicalagin biosynthesis.</title>
        <authorList>
            <person name="Qin G."/>
            <person name="Xu C."/>
            <person name="Ming R."/>
            <person name="Tang H."/>
            <person name="Guyot R."/>
            <person name="Kramer E.M."/>
            <person name="Hu Y."/>
            <person name="Yi X."/>
            <person name="Qi Y."/>
            <person name="Xu X."/>
            <person name="Gao Z."/>
            <person name="Pan H."/>
            <person name="Jian J."/>
            <person name="Tian Y."/>
            <person name="Yue Z."/>
            <person name="Xu Y."/>
        </authorList>
    </citation>
    <scope>NUCLEOTIDE SEQUENCE [LARGE SCALE GENOMIC DNA]</scope>
    <source>
        <strain evidence="3">cv. Dabenzi</strain>
    </source>
</reference>
<dbReference type="EMBL" id="MTKT01003953">
    <property type="protein sequence ID" value="OWM73233.1"/>
    <property type="molecule type" value="Genomic_DNA"/>
</dbReference>
<sequence length="197" mass="21977">MLPGQPRPIARPSSDLALDEGKFKEAIDVHQKALDDMVNVNSLFTMAVFVGLTFSGNLSLEGRSHCKVPEDKARSLLVYEVISFASYLFSSLVAKALKMHLNTYLFSDFELNQIHRFWRKIIRISLLCLSAWSSIFGCIFLTMSMVDVVEIRLGRMSCGHDSMRAAGGLIAIVALALTIYIPATMHSIFLTAKRFDP</sequence>
<proteinExistence type="predicted"/>
<gene>
    <name evidence="2" type="ORF">CDL15_Pgr001347</name>
</gene>
<comment type="caution">
    <text evidence="2">The sequence shown here is derived from an EMBL/GenBank/DDBJ whole genome shotgun (WGS) entry which is preliminary data.</text>
</comment>
<organism evidence="2 3">
    <name type="scientific">Punica granatum</name>
    <name type="common">Pomegranate</name>
    <dbReference type="NCBI Taxonomy" id="22663"/>
    <lineage>
        <taxon>Eukaryota</taxon>
        <taxon>Viridiplantae</taxon>
        <taxon>Streptophyta</taxon>
        <taxon>Embryophyta</taxon>
        <taxon>Tracheophyta</taxon>
        <taxon>Spermatophyta</taxon>
        <taxon>Magnoliopsida</taxon>
        <taxon>eudicotyledons</taxon>
        <taxon>Gunneridae</taxon>
        <taxon>Pentapetalae</taxon>
        <taxon>rosids</taxon>
        <taxon>malvids</taxon>
        <taxon>Myrtales</taxon>
        <taxon>Lythraceae</taxon>
        <taxon>Punica</taxon>
    </lineage>
</organism>
<accession>A0A218WKX4</accession>
<dbReference type="Proteomes" id="UP000197138">
    <property type="component" value="Unassembled WGS sequence"/>
</dbReference>
<evidence type="ECO:0000256" key="1">
    <source>
        <dbReference type="SAM" id="Phobius"/>
    </source>
</evidence>
<keyword evidence="1" id="KW-0472">Membrane</keyword>
<evidence type="ECO:0000313" key="2">
    <source>
        <dbReference type="EMBL" id="OWM73233.1"/>
    </source>
</evidence>
<keyword evidence="1" id="KW-1133">Transmembrane helix</keyword>
<feature type="transmembrane region" description="Helical" evidence="1">
    <location>
        <begin position="124"/>
        <end position="146"/>
    </location>
</feature>
<evidence type="ECO:0000313" key="3">
    <source>
        <dbReference type="Proteomes" id="UP000197138"/>
    </source>
</evidence>
<evidence type="ECO:0008006" key="4">
    <source>
        <dbReference type="Google" id="ProtNLM"/>
    </source>
</evidence>
<keyword evidence="1" id="KW-0812">Transmembrane</keyword>